<proteinExistence type="predicted"/>
<gene>
    <name evidence="1" type="ORF">FHETE_7710</name>
</gene>
<organism evidence="1 2">
    <name type="scientific">Fusarium heterosporum</name>
    <dbReference type="NCBI Taxonomy" id="42747"/>
    <lineage>
        <taxon>Eukaryota</taxon>
        <taxon>Fungi</taxon>
        <taxon>Dikarya</taxon>
        <taxon>Ascomycota</taxon>
        <taxon>Pezizomycotina</taxon>
        <taxon>Sordariomycetes</taxon>
        <taxon>Hypocreomycetidae</taxon>
        <taxon>Hypocreales</taxon>
        <taxon>Nectriaceae</taxon>
        <taxon>Fusarium</taxon>
        <taxon>Fusarium heterosporum species complex</taxon>
    </lineage>
</organism>
<dbReference type="Proteomes" id="UP000567885">
    <property type="component" value="Unassembled WGS sequence"/>
</dbReference>
<accession>A0A8H5SZQ5</accession>
<dbReference type="AlphaFoldDB" id="A0A8H5SZQ5"/>
<comment type="caution">
    <text evidence="1">The sequence shown here is derived from an EMBL/GenBank/DDBJ whole genome shotgun (WGS) entry which is preliminary data.</text>
</comment>
<sequence length="448" mass="50048">MGEGGRVTVINGTPYRWRRTGQNNYQMNDWNFPEVIEPGSVSGTYVEFDHGIFTTRSDTNGYVVYDLEGTNHSFTVKVRDSPSNISVELGSVAAVNNPKGSTINLGWRHDGNVSFVLSGKEGSFHTLNPPIDWMQQSLSTMGKRSLSQICMLGTHNAGMSFVSHSDFPNGLVDDYVLCQSTPVLGQLTLGSRYLDVRPLISAGEFWTGHYASKIGGRGESLASIIAGINQFLSHTPELVIVNISHTLQTDTGAVWREFDLGEWHRLLRELLKLDHLFVVRDQKKAQDLSLVTLDEYIGNGRGAVICVIENESLDLGDEFRDKGFYKPSQLNVRNEYSNKDDAVVMVHDQLTKMKGHMSTGDKRLFLLSWTLTQQVPDWDGDIIGLITKVLSFLKPIRTLAYTCNKELVTYLLPEVSNSSFPNVVYIDYLDSSEYVALVMAVNDKIFNN</sequence>
<keyword evidence="2" id="KW-1185">Reference proteome</keyword>
<evidence type="ECO:0000313" key="1">
    <source>
        <dbReference type="EMBL" id="KAF5662965.1"/>
    </source>
</evidence>
<reference evidence="1 2" key="1">
    <citation type="submission" date="2020-05" db="EMBL/GenBank/DDBJ databases">
        <title>Identification and distribution of gene clusters putatively required for synthesis of sphingolipid metabolism inhibitors in phylogenetically diverse species of the filamentous fungus Fusarium.</title>
        <authorList>
            <person name="Kim H.-S."/>
            <person name="Busman M."/>
            <person name="Brown D.W."/>
            <person name="Divon H."/>
            <person name="Uhlig S."/>
            <person name="Proctor R.H."/>
        </authorList>
    </citation>
    <scope>NUCLEOTIDE SEQUENCE [LARGE SCALE GENOMIC DNA]</scope>
    <source>
        <strain evidence="1 2">NRRL 20693</strain>
    </source>
</reference>
<dbReference type="PANTHER" id="PTHR13593">
    <property type="match status" value="1"/>
</dbReference>
<dbReference type="GO" id="GO:0008081">
    <property type="term" value="F:phosphoric diester hydrolase activity"/>
    <property type="evidence" value="ECO:0007669"/>
    <property type="project" value="InterPro"/>
</dbReference>
<dbReference type="PANTHER" id="PTHR13593:SF143">
    <property type="entry name" value="PHOSPHATIDYLINOSITOL-SPECIFIC PHOSPHOLIPASE C X DOMAIN-CONTAINING PROTEIN"/>
    <property type="match status" value="1"/>
</dbReference>
<dbReference type="SUPFAM" id="SSF51695">
    <property type="entry name" value="PLC-like phosphodiesterases"/>
    <property type="match status" value="1"/>
</dbReference>
<evidence type="ECO:0000313" key="2">
    <source>
        <dbReference type="Proteomes" id="UP000567885"/>
    </source>
</evidence>
<dbReference type="InterPro" id="IPR017946">
    <property type="entry name" value="PLC-like_Pdiesterase_TIM-brl"/>
</dbReference>
<dbReference type="GO" id="GO:0006629">
    <property type="term" value="P:lipid metabolic process"/>
    <property type="evidence" value="ECO:0007669"/>
    <property type="project" value="InterPro"/>
</dbReference>
<name>A0A8H5SZQ5_FUSHE</name>
<dbReference type="Gene3D" id="3.20.20.190">
    <property type="entry name" value="Phosphatidylinositol (PI) phosphodiesterase"/>
    <property type="match status" value="1"/>
</dbReference>
<dbReference type="OrthoDB" id="1046782at2759"/>
<protein>
    <submittedName>
        <fullName evidence="1">Variant-surface-glyco phospholipase C</fullName>
    </submittedName>
</protein>
<dbReference type="InterPro" id="IPR051057">
    <property type="entry name" value="PI-PLC_domain"/>
</dbReference>
<dbReference type="EMBL" id="JAAGWQ010000154">
    <property type="protein sequence ID" value="KAF5662965.1"/>
    <property type="molecule type" value="Genomic_DNA"/>
</dbReference>